<feature type="compositionally biased region" description="Low complexity" evidence="1">
    <location>
        <begin position="147"/>
        <end position="163"/>
    </location>
</feature>
<feature type="region of interest" description="Disordered" evidence="1">
    <location>
        <begin position="132"/>
        <end position="210"/>
    </location>
</feature>
<dbReference type="PANTHER" id="PTHR34193:SF1">
    <property type="entry name" value="EXPRESSED PROTEIN"/>
    <property type="match status" value="1"/>
</dbReference>
<gene>
    <name evidence="2" type="ORF">A4U43_C10F8840</name>
</gene>
<reference evidence="3" key="1">
    <citation type="journal article" date="2017" name="Nat. Commun.">
        <title>The asparagus genome sheds light on the origin and evolution of a young Y chromosome.</title>
        <authorList>
            <person name="Harkess A."/>
            <person name="Zhou J."/>
            <person name="Xu C."/>
            <person name="Bowers J.E."/>
            <person name="Van der Hulst R."/>
            <person name="Ayyampalayam S."/>
            <person name="Mercati F."/>
            <person name="Riccardi P."/>
            <person name="McKain M.R."/>
            <person name="Kakrana A."/>
            <person name="Tang H."/>
            <person name="Ray J."/>
            <person name="Groenendijk J."/>
            <person name="Arikit S."/>
            <person name="Mathioni S.M."/>
            <person name="Nakano M."/>
            <person name="Shan H."/>
            <person name="Telgmann-Rauber A."/>
            <person name="Kanno A."/>
            <person name="Yue Z."/>
            <person name="Chen H."/>
            <person name="Li W."/>
            <person name="Chen Y."/>
            <person name="Xu X."/>
            <person name="Zhang Y."/>
            <person name="Luo S."/>
            <person name="Chen H."/>
            <person name="Gao J."/>
            <person name="Mao Z."/>
            <person name="Pires J.C."/>
            <person name="Luo M."/>
            <person name="Kudrna D."/>
            <person name="Wing R.A."/>
            <person name="Meyers B.C."/>
            <person name="Yi K."/>
            <person name="Kong H."/>
            <person name="Lavrijsen P."/>
            <person name="Sunseri F."/>
            <person name="Falavigna A."/>
            <person name="Ye Y."/>
            <person name="Leebens-Mack J.H."/>
            <person name="Chen G."/>
        </authorList>
    </citation>
    <scope>NUCLEOTIDE SEQUENCE [LARGE SCALE GENOMIC DNA]</scope>
    <source>
        <strain evidence="3">cv. DH0086</strain>
    </source>
</reference>
<proteinExistence type="predicted"/>
<dbReference type="Proteomes" id="UP000243459">
    <property type="component" value="Chromosome 10"/>
</dbReference>
<accession>A0A5P1E1H1</accession>
<dbReference type="Gramene" id="ONK56450">
    <property type="protein sequence ID" value="ONK56450"/>
    <property type="gene ID" value="A4U43_C10F8840"/>
</dbReference>
<sequence>MPSLDRKLVARDQFSFSCSSLPRTESAEEFGLSFGEWTESLRNQSSSLQELSPASRAQAIASYKKEMLEFVKDAPENVYDLSLTDLVELKESPVKERLQLNKPRTGKRHFRSESVESGGFLLKIFFPIPSSRRKRSTGSFNGGLKYSSRSSSSGSSSSDSGSSATNGTVKLGSGSKVSMKDGKKTSCEENSAKEYVRMQQHRELSRNCSR</sequence>
<evidence type="ECO:0000256" key="1">
    <source>
        <dbReference type="SAM" id="MobiDB-lite"/>
    </source>
</evidence>
<evidence type="ECO:0000313" key="3">
    <source>
        <dbReference type="Proteomes" id="UP000243459"/>
    </source>
</evidence>
<organism evidence="2 3">
    <name type="scientific">Asparagus officinalis</name>
    <name type="common">Garden asparagus</name>
    <dbReference type="NCBI Taxonomy" id="4686"/>
    <lineage>
        <taxon>Eukaryota</taxon>
        <taxon>Viridiplantae</taxon>
        <taxon>Streptophyta</taxon>
        <taxon>Embryophyta</taxon>
        <taxon>Tracheophyta</taxon>
        <taxon>Spermatophyta</taxon>
        <taxon>Magnoliopsida</taxon>
        <taxon>Liliopsida</taxon>
        <taxon>Asparagales</taxon>
        <taxon>Asparagaceae</taxon>
        <taxon>Asparagoideae</taxon>
        <taxon>Asparagus</taxon>
    </lineage>
</organism>
<dbReference type="AlphaFoldDB" id="A0A5P1E1H1"/>
<dbReference type="EMBL" id="CM007390">
    <property type="protein sequence ID" value="ONK56450.1"/>
    <property type="molecule type" value="Genomic_DNA"/>
</dbReference>
<evidence type="ECO:0000313" key="2">
    <source>
        <dbReference type="EMBL" id="ONK56450.1"/>
    </source>
</evidence>
<keyword evidence="3" id="KW-1185">Reference proteome</keyword>
<protein>
    <submittedName>
        <fullName evidence="2">Uncharacterized protein</fullName>
    </submittedName>
</protein>
<dbReference type="PANTHER" id="PTHR34193">
    <property type="entry name" value="OS11G0199801 PROTEIN"/>
    <property type="match status" value="1"/>
</dbReference>
<feature type="compositionally biased region" description="Basic and acidic residues" evidence="1">
    <location>
        <begin position="178"/>
        <end position="210"/>
    </location>
</feature>
<name>A0A5P1E1H1_ASPOF</name>